<dbReference type="Gene3D" id="4.10.410.20">
    <property type="match status" value="2"/>
</dbReference>
<gene>
    <name evidence="5" type="ORF">BRAFLDRAFT_96165</name>
</gene>
<evidence type="ECO:0000256" key="2">
    <source>
        <dbReference type="SAM" id="Phobius"/>
    </source>
</evidence>
<reference evidence="5" key="1">
    <citation type="journal article" date="2008" name="Nature">
        <title>The amphioxus genome and the evolution of the chordate karyotype.</title>
        <authorList>
            <consortium name="US DOE Joint Genome Institute (JGI-PGF)"/>
            <person name="Putnam N.H."/>
            <person name="Butts T."/>
            <person name="Ferrier D.E.K."/>
            <person name="Furlong R.F."/>
            <person name="Hellsten U."/>
            <person name="Kawashima T."/>
            <person name="Robinson-Rechavi M."/>
            <person name="Shoguchi E."/>
            <person name="Terry A."/>
            <person name="Yu J.-K."/>
            <person name="Benito-Gutierrez E.L."/>
            <person name="Dubchak I."/>
            <person name="Garcia-Fernandez J."/>
            <person name="Gibson-Brown J.J."/>
            <person name="Grigoriev I.V."/>
            <person name="Horton A.C."/>
            <person name="de Jong P.J."/>
            <person name="Jurka J."/>
            <person name="Kapitonov V.V."/>
            <person name="Kohara Y."/>
            <person name="Kuroki Y."/>
            <person name="Lindquist E."/>
            <person name="Lucas S."/>
            <person name="Osoegawa K."/>
            <person name="Pennacchio L.A."/>
            <person name="Salamov A.A."/>
            <person name="Satou Y."/>
            <person name="Sauka-Spengler T."/>
            <person name="Schmutz J."/>
            <person name="Shin-I T."/>
            <person name="Toyoda A."/>
            <person name="Bronner-Fraser M."/>
            <person name="Fujiyama A."/>
            <person name="Holland L.Z."/>
            <person name="Holland P.W.H."/>
            <person name="Satoh N."/>
            <person name="Rokhsar D.S."/>
        </authorList>
    </citation>
    <scope>NUCLEOTIDE SEQUENCE [LARGE SCALE GENOMIC DNA]</scope>
    <source>
        <strain evidence="5">S238N-H82</strain>
        <tissue evidence="5">Testes</tissue>
    </source>
</reference>
<dbReference type="SUPFAM" id="SSF90188">
    <property type="entry name" value="Somatomedin B domain"/>
    <property type="match status" value="2"/>
</dbReference>
<name>C3Y5A5_BRAFL</name>
<dbReference type="InParanoid" id="C3Y5A5"/>
<feature type="transmembrane region" description="Helical" evidence="2">
    <location>
        <begin position="634"/>
        <end position="653"/>
    </location>
</feature>
<feature type="domain" description="SMB" evidence="4">
    <location>
        <begin position="25"/>
        <end position="67"/>
    </location>
</feature>
<dbReference type="Pfam" id="PF01033">
    <property type="entry name" value="Somatomedin_B"/>
    <property type="match status" value="2"/>
</dbReference>
<organism>
    <name type="scientific">Branchiostoma floridae</name>
    <name type="common">Florida lancelet</name>
    <name type="synonym">Amphioxus</name>
    <dbReference type="NCBI Taxonomy" id="7739"/>
    <lineage>
        <taxon>Eukaryota</taxon>
        <taxon>Metazoa</taxon>
        <taxon>Chordata</taxon>
        <taxon>Cephalochordata</taxon>
        <taxon>Leptocardii</taxon>
        <taxon>Amphioxiformes</taxon>
        <taxon>Branchiostomatidae</taxon>
        <taxon>Branchiostoma</taxon>
    </lineage>
</organism>
<keyword evidence="2" id="KW-0812">Transmembrane</keyword>
<dbReference type="InterPro" id="IPR053231">
    <property type="entry name" value="GPCR_LN-TM7"/>
</dbReference>
<evidence type="ECO:0000256" key="1">
    <source>
        <dbReference type="ARBA" id="ARBA00023157"/>
    </source>
</evidence>
<keyword evidence="2" id="KW-0472">Membrane</keyword>
<evidence type="ECO:0000256" key="3">
    <source>
        <dbReference type="SAM" id="SignalP"/>
    </source>
</evidence>
<feature type="chain" id="PRO_5002935212" description="SMB domain-containing protein" evidence="3">
    <location>
        <begin position="27"/>
        <end position="799"/>
    </location>
</feature>
<proteinExistence type="predicted"/>
<dbReference type="PANTHER" id="PTHR45902:SF1">
    <property type="entry name" value="LATROPHILIN RECEPTOR-LIKE PROTEIN A"/>
    <property type="match status" value="1"/>
</dbReference>
<keyword evidence="1" id="KW-1015">Disulfide bond</keyword>
<evidence type="ECO:0000259" key="4">
    <source>
        <dbReference type="PROSITE" id="PS50958"/>
    </source>
</evidence>
<protein>
    <recommendedName>
        <fullName evidence="4">SMB domain-containing protein</fullName>
    </recommendedName>
</protein>
<feature type="transmembrane region" description="Helical" evidence="2">
    <location>
        <begin position="532"/>
        <end position="551"/>
    </location>
</feature>
<dbReference type="SMART" id="SM00201">
    <property type="entry name" value="SO"/>
    <property type="match status" value="2"/>
</dbReference>
<dbReference type="AlphaFoldDB" id="C3Y5A5"/>
<sequence length="799" mass="87905">MRPTAAGGAARSLSGILVLLMDPCQKDNCTGRCGSWKNTHTCQCDVSCRTFSDCCDDYEDVCRHQESAARTNVTTVERVINTYSCQWRCNDDVPAHGALCFCNASCLDMANCCEDYQEVCVKRDPDVWTGRQLMEGEPLQCIAIEPPNMYNIHNYYWMVASCPTSFPRNKVRMLCEEKRSFDEDPLVHQPILSTTSSGRTSYKNVFCAVCNNATSLMGWKAVANCRRFVPSFKKALRSDRCSVEFQEPKESKARKCFPATSLSSISPSCEHAEKCKGAPVPVVHVDVMRKSFRSFRNIFCAKCTLGDLFNQEVVCDAEIKNIDIFISSLALIIDYSEVSKTVVTKKVTFHSQTEIFPCPPGEIFDPFLEICRKVVHVPPSGLLPADTTSEEEEKRGFQLPPIFPPLTPCYSSNKQCKGLVTTLTPWHVSGNRMPLTTETVLDRPQPKVSVDSLTELPRVVTAGWAQSSSVTAEGRHPTFPTSTVLSDTTPLLFKHVRTSYDGQANLTNGLASTLSPTTVAEETSFNLKESTFVAMHSSSYALVVIFLIFMATRKCGRHLPRNVLEINLIVALAINQTSHFIVKIVPGLMTSKVVAVGSLHLLLVCELCTSAVIRHLHALASNKPKNSRNRAREVGYILTCWFCPGTLMLLNLGNGIRYTPVAGCFWVYQISPPVWAVLAMIPAAKLYHFLRLICACVRHTCRPSIPVLVEATCLFSVSALVSSLVVVTSLLPTPLALSALSAVLPLSSGTAALVVIICRSVAPPSDSTSPDVDTEIPNTNRDTNTVVLLSVKRLDDING</sequence>
<feature type="signal peptide" evidence="3">
    <location>
        <begin position="1"/>
        <end position="26"/>
    </location>
</feature>
<keyword evidence="3" id="KW-0732">Signal</keyword>
<dbReference type="PROSITE" id="PS50958">
    <property type="entry name" value="SMB_2"/>
    <property type="match status" value="2"/>
</dbReference>
<dbReference type="InterPro" id="IPR001212">
    <property type="entry name" value="Somatomedin_B_dom"/>
</dbReference>
<dbReference type="PANTHER" id="PTHR45902">
    <property type="entry name" value="LATROPHILIN RECEPTOR-LIKE PROTEIN A"/>
    <property type="match status" value="1"/>
</dbReference>
<feature type="transmembrane region" description="Helical" evidence="2">
    <location>
        <begin position="737"/>
        <end position="758"/>
    </location>
</feature>
<accession>C3Y5A5</accession>
<feature type="domain" description="SMB" evidence="4">
    <location>
        <begin position="81"/>
        <end position="124"/>
    </location>
</feature>
<keyword evidence="2" id="KW-1133">Transmembrane helix</keyword>
<evidence type="ECO:0000313" key="5">
    <source>
        <dbReference type="EMBL" id="EEN64638.1"/>
    </source>
</evidence>
<dbReference type="EMBL" id="GG666487">
    <property type="protein sequence ID" value="EEN64638.1"/>
    <property type="molecule type" value="Genomic_DNA"/>
</dbReference>
<dbReference type="InterPro" id="IPR036024">
    <property type="entry name" value="Somatomedin_B-like_dom_sf"/>
</dbReference>
<dbReference type="PROSITE" id="PS00524">
    <property type="entry name" value="SMB_1"/>
    <property type="match status" value="2"/>
</dbReference>
<feature type="transmembrane region" description="Helical" evidence="2">
    <location>
        <begin position="707"/>
        <end position="731"/>
    </location>
</feature>
<feature type="transmembrane region" description="Helical" evidence="2">
    <location>
        <begin position="665"/>
        <end position="687"/>
    </location>
</feature>